<dbReference type="GO" id="GO:0006506">
    <property type="term" value="P:GPI anchor biosynthetic process"/>
    <property type="evidence" value="ECO:0007669"/>
    <property type="project" value="TreeGrafter"/>
</dbReference>
<dbReference type="InterPro" id="IPR051916">
    <property type="entry name" value="GPI-anchor_lipid_remodeler"/>
</dbReference>
<dbReference type="GO" id="GO:0004519">
    <property type="term" value="F:endonuclease activity"/>
    <property type="evidence" value="ECO:0007669"/>
    <property type="project" value="UniProtKB-KW"/>
</dbReference>
<feature type="region of interest" description="Disordered" evidence="1">
    <location>
        <begin position="341"/>
        <end position="383"/>
    </location>
</feature>
<keyword evidence="4" id="KW-0378">Hydrolase</keyword>
<comment type="caution">
    <text evidence="4">The sequence shown here is derived from an EMBL/GenBank/DDBJ whole genome shotgun (WGS) entry which is preliminary data.</text>
</comment>
<keyword evidence="5" id="KW-1185">Reference proteome</keyword>
<reference evidence="4 5" key="1">
    <citation type="submission" date="2017-06" db="EMBL/GenBank/DDBJ databases">
        <title>Description of Rhodopirellula bahusiensis sp. nov.</title>
        <authorList>
            <person name="Kizina J."/>
            <person name="Harder J."/>
        </authorList>
    </citation>
    <scope>NUCLEOTIDE SEQUENCE [LARGE SCALE GENOMIC DNA]</scope>
    <source>
        <strain evidence="4 5">SWK21</strain>
    </source>
</reference>
<evidence type="ECO:0000256" key="2">
    <source>
        <dbReference type="SAM" id="Phobius"/>
    </source>
</evidence>
<evidence type="ECO:0000256" key="1">
    <source>
        <dbReference type="SAM" id="MobiDB-lite"/>
    </source>
</evidence>
<dbReference type="InterPro" id="IPR036691">
    <property type="entry name" value="Endo/exonu/phosph_ase_sf"/>
</dbReference>
<organism evidence="4 5">
    <name type="scientific">Rhodopirellula bahusiensis</name>
    <dbReference type="NCBI Taxonomy" id="2014065"/>
    <lineage>
        <taxon>Bacteria</taxon>
        <taxon>Pseudomonadati</taxon>
        <taxon>Planctomycetota</taxon>
        <taxon>Planctomycetia</taxon>
        <taxon>Pirellulales</taxon>
        <taxon>Pirellulaceae</taxon>
        <taxon>Rhodopirellula</taxon>
    </lineage>
</organism>
<keyword evidence="4" id="KW-0255">Endonuclease</keyword>
<dbReference type="GeneID" id="90610866"/>
<dbReference type="PANTHER" id="PTHR14859:SF15">
    <property type="entry name" value="ENDONUCLEASE_EXONUCLEASE_PHOSPHATASE DOMAIN-CONTAINING PROTEIN"/>
    <property type="match status" value="1"/>
</dbReference>
<dbReference type="Gene3D" id="3.60.10.10">
    <property type="entry name" value="Endonuclease/exonuclease/phosphatase"/>
    <property type="match status" value="1"/>
</dbReference>
<dbReference type="Proteomes" id="UP000225740">
    <property type="component" value="Unassembled WGS sequence"/>
</dbReference>
<evidence type="ECO:0000313" key="5">
    <source>
        <dbReference type="Proteomes" id="UP000225740"/>
    </source>
</evidence>
<feature type="domain" description="Endonuclease/exonuclease/phosphatase" evidence="3">
    <location>
        <begin position="121"/>
        <end position="325"/>
    </location>
</feature>
<feature type="transmembrane region" description="Helical" evidence="2">
    <location>
        <begin position="42"/>
        <end position="60"/>
    </location>
</feature>
<gene>
    <name evidence="4" type="ORF">CEE69_23210</name>
</gene>
<proteinExistence type="predicted"/>
<feature type="transmembrane region" description="Helical" evidence="2">
    <location>
        <begin position="65"/>
        <end position="84"/>
    </location>
</feature>
<dbReference type="OrthoDB" id="9796594at2"/>
<dbReference type="AlphaFoldDB" id="A0A2G1W1J6"/>
<evidence type="ECO:0000259" key="3">
    <source>
        <dbReference type="Pfam" id="PF03372"/>
    </source>
</evidence>
<dbReference type="PANTHER" id="PTHR14859">
    <property type="entry name" value="CALCOFLUOR WHITE HYPERSENSITIVE PROTEIN PRECURSOR"/>
    <property type="match status" value="1"/>
</dbReference>
<evidence type="ECO:0000313" key="4">
    <source>
        <dbReference type="EMBL" id="PHQ32903.1"/>
    </source>
</evidence>
<keyword evidence="4" id="KW-0540">Nuclease</keyword>
<protein>
    <submittedName>
        <fullName evidence="4">Endonuclease</fullName>
    </submittedName>
</protein>
<dbReference type="GO" id="GO:0016020">
    <property type="term" value="C:membrane"/>
    <property type="evidence" value="ECO:0007669"/>
    <property type="project" value="GOC"/>
</dbReference>
<name>A0A2G1W1J6_9BACT</name>
<keyword evidence="2" id="KW-0812">Transmembrane</keyword>
<dbReference type="Pfam" id="PF03372">
    <property type="entry name" value="Exo_endo_phos"/>
    <property type="match status" value="1"/>
</dbReference>
<accession>A0A2G1W1J6</accession>
<keyword evidence="2" id="KW-0472">Membrane</keyword>
<keyword evidence="2" id="KW-1133">Transmembrane helix</keyword>
<feature type="compositionally biased region" description="Basic and acidic residues" evidence="1">
    <location>
        <begin position="341"/>
        <end position="364"/>
    </location>
</feature>
<sequence length="383" mass="43542">MLTAFNILIFSLFGVLVFGSLAPLSSHPHWFIRGWDFPRVQIVIVTIIATLLFVGVNTVYSGKPAVSCISICILATAIAGWHLFRIFPYTIVAPTQATTWDPVETDGSSSDNRRFRLLVSNVEMENDHFEKWTQVVRESDADMVIAAEIDERWKPTLEELKPMFPNQIIYPQDNWYGMAMLSRLPISESEIRFRVQDDIPSIDALVKLPSGEEIRVIGVHPRPPEPIRDNDATARDAELVLWGKELAEDDRPIVIGGDLNDVAWSPSTRLFLRLSQLLDPRRGRGFFNSFHADHIWMRFPLDHVFHSKHFGIRELRRLDDVGSDHFPILIDLQLQPVLEKEQEPLEQKAGDEEEAQEKLQRAAEAEEINTASIPVTPRVPAIG</sequence>
<dbReference type="SUPFAM" id="SSF56219">
    <property type="entry name" value="DNase I-like"/>
    <property type="match status" value="1"/>
</dbReference>
<dbReference type="InterPro" id="IPR005135">
    <property type="entry name" value="Endo/exonuclease/phosphatase"/>
</dbReference>
<dbReference type="RefSeq" id="WP_099263024.1">
    <property type="nucleotide sequence ID" value="NZ_NIZW01000021.1"/>
</dbReference>
<dbReference type="EMBL" id="NIZW01000021">
    <property type="protein sequence ID" value="PHQ32903.1"/>
    <property type="molecule type" value="Genomic_DNA"/>
</dbReference>